<dbReference type="EMBL" id="WNZW01000013">
    <property type="protein sequence ID" value="MUG47560.1"/>
    <property type="molecule type" value="Genomic_DNA"/>
</dbReference>
<dbReference type="InterPro" id="IPR025237">
    <property type="entry name" value="DUF4183"/>
</dbReference>
<protein>
    <submittedName>
        <fullName evidence="2">DUF4183 domain-containing protein</fullName>
    </submittedName>
</protein>
<proteinExistence type="predicted"/>
<organism evidence="2 3">
    <name type="scientific">Paenibacillus woosongensis</name>
    <dbReference type="NCBI Taxonomy" id="307580"/>
    <lineage>
        <taxon>Bacteria</taxon>
        <taxon>Bacillati</taxon>
        <taxon>Bacillota</taxon>
        <taxon>Bacilli</taxon>
        <taxon>Bacillales</taxon>
        <taxon>Paenibacillaceae</taxon>
        <taxon>Paenibacillus</taxon>
    </lineage>
</organism>
<feature type="domain" description="DUF4183" evidence="1">
    <location>
        <begin position="48"/>
        <end position="113"/>
    </location>
</feature>
<dbReference type="Proteomes" id="UP000447876">
    <property type="component" value="Unassembled WGS sequence"/>
</dbReference>
<gene>
    <name evidence="2" type="ORF">GNP95_21650</name>
</gene>
<dbReference type="OrthoDB" id="2623159at2"/>
<evidence type="ECO:0000259" key="1">
    <source>
        <dbReference type="Pfam" id="PF13799"/>
    </source>
</evidence>
<evidence type="ECO:0000313" key="2">
    <source>
        <dbReference type="EMBL" id="MUG47560.1"/>
    </source>
</evidence>
<reference evidence="2 3" key="1">
    <citation type="submission" date="2019-11" db="EMBL/GenBank/DDBJ databases">
        <title>Draft genome sequences of five Paenibacillus species of dairy origin.</title>
        <authorList>
            <person name="Olajide A.M."/>
            <person name="Chen S."/>
            <person name="Lapointe G."/>
        </authorList>
    </citation>
    <scope>NUCLEOTIDE SEQUENCE [LARGE SCALE GENOMIC DNA]</scope>
    <source>
        <strain evidence="2 3">12CR55</strain>
    </source>
</reference>
<name>A0A7X3CPP5_9BACL</name>
<evidence type="ECO:0000313" key="3">
    <source>
        <dbReference type="Proteomes" id="UP000447876"/>
    </source>
</evidence>
<accession>A0A7X3CPP5</accession>
<comment type="caution">
    <text evidence="2">The sequence shown here is derived from an EMBL/GenBank/DDBJ whole genome shotgun (WGS) entry which is preliminary data.</text>
</comment>
<dbReference type="AlphaFoldDB" id="A0A7X3CPP5"/>
<dbReference type="RefSeq" id="WP_155612930.1">
    <property type="nucleotide sequence ID" value="NZ_WNZW01000013.1"/>
</dbReference>
<dbReference type="Pfam" id="PF13799">
    <property type="entry name" value="DUF4183"/>
    <property type="match status" value="1"/>
</dbReference>
<sequence length="138" mass="14140">MPVIKPVFTATASAPVASGGVITTTINPVTTRYFAAITTDMIGATETTILAASFTDDEDAPITDLPTITAANDYFNVYINGVLQQNSLSTLTTASLVLATTDLLIGTPVTLEVASFAGAASDLTTPPTISAPDITINT</sequence>